<evidence type="ECO:0000256" key="2">
    <source>
        <dbReference type="ARBA" id="ARBA00023002"/>
    </source>
</evidence>
<proteinExistence type="inferred from homology"/>
<keyword evidence="2 4" id="KW-0560">Oxidoreductase</keyword>
<dbReference type="SUPFAM" id="SSF51735">
    <property type="entry name" value="NAD(P)-binding Rossmann-fold domains"/>
    <property type="match status" value="1"/>
</dbReference>
<dbReference type="PRINTS" id="PR00081">
    <property type="entry name" value="GDHRDH"/>
</dbReference>
<dbReference type="CDD" id="cd05374">
    <property type="entry name" value="17beta-HSD-like_SDR_c"/>
    <property type="match status" value="1"/>
</dbReference>
<dbReference type="Proteomes" id="UP000320421">
    <property type="component" value="Chromosome"/>
</dbReference>
<dbReference type="Gene3D" id="3.40.50.720">
    <property type="entry name" value="NAD(P)-binding Rossmann-like Domain"/>
    <property type="match status" value="1"/>
</dbReference>
<dbReference type="PANTHER" id="PTHR43976:SF16">
    <property type="entry name" value="SHORT-CHAIN DEHYDROGENASE_REDUCTASE FAMILY PROTEIN"/>
    <property type="match status" value="1"/>
</dbReference>
<evidence type="ECO:0000256" key="1">
    <source>
        <dbReference type="ARBA" id="ARBA00006484"/>
    </source>
</evidence>
<dbReference type="EC" id="1.1.1.276" evidence="4"/>
<dbReference type="EMBL" id="CP036266">
    <property type="protein sequence ID" value="QDT23226.1"/>
    <property type="molecule type" value="Genomic_DNA"/>
</dbReference>
<dbReference type="OrthoDB" id="9775296at2"/>
<dbReference type="PANTHER" id="PTHR43976">
    <property type="entry name" value="SHORT CHAIN DEHYDROGENASE"/>
    <property type="match status" value="1"/>
</dbReference>
<gene>
    <name evidence="4" type="primary">sdh</name>
    <name evidence="4" type="ORF">HG66A1_50430</name>
</gene>
<sequence>MKTVLITGASAGFGKLVAEKLLAKGYTVYAAARRVERMQDLEAKGAHVMHMDVTDNESVKAGVGRVLEEQQRIDVLFNNAGYGSYGTIEDIPLEEIQRQYDVNVFGMGRLIQAVLPQMRQQRSGTIINTSSVVGQISTAVVGWYASTKHAVEAFSDALRMEVKPLGIDVVIIEPGAVKTEFDEVAFGTLDSLDLAEDYKPLVSGFRKYTGGMYAKCPGPEGTANAVIKAIEAKNPKTRYATTMDAKLLPRVKRLLTDKLFDKVVLSQMK</sequence>
<dbReference type="NCBIfam" id="NF004826">
    <property type="entry name" value="PRK06182.1"/>
    <property type="match status" value="1"/>
</dbReference>
<protein>
    <submittedName>
        <fullName evidence="4">Serine 3-dehydrogenase</fullName>
        <ecNumber evidence="4">1.1.1.276</ecNumber>
    </submittedName>
</protein>
<dbReference type="InterPro" id="IPR036291">
    <property type="entry name" value="NAD(P)-bd_dom_sf"/>
</dbReference>
<comment type="similarity">
    <text evidence="1 3">Belongs to the short-chain dehydrogenases/reductases (SDR) family.</text>
</comment>
<dbReference type="InterPro" id="IPR020904">
    <property type="entry name" value="Sc_DH/Rdtase_CS"/>
</dbReference>
<dbReference type="RefSeq" id="WP_145190312.1">
    <property type="nucleotide sequence ID" value="NZ_CP036266.1"/>
</dbReference>
<name>A0A517PV12_9PLAN</name>
<evidence type="ECO:0000313" key="4">
    <source>
        <dbReference type="EMBL" id="QDT23226.1"/>
    </source>
</evidence>
<dbReference type="Pfam" id="PF00106">
    <property type="entry name" value="adh_short"/>
    <property type="match status" value="1"/>
</dbReference>
<keyword evidence="5" id="KW-1185">Reference proteome</keyword>
<evidence type="ECO:0000313" key="5">
    <source>
        <dbReference type="Proteomes" id="UP000320421"/>
    </source>
</evidence>
<evidence type="ECO:0000256" key="3">
    <source>
        <dbReference type="RuleBase" id="RU000363"/>
    </source>
</evidence>
<dbReference type="GO" id="GO:0031132">
    <property type="term" value="F:serine 3-dehydrogenase activity"/>
    <property type="evidence" value="ECO:0007669"/>
    <property type="project" value="UniProtKB-EC"/>
</dbReference>
<reference evidence="4 5" key="1">
    <citation type="submission" date="2019-02" db="EMBL/GenBank/DDBJ databases">
        <title>Deep-cultivation of Planctomycetes and their phenomic and genomic characterization uncovers novel biology.</title>
        <authorList>
            <person name="Wiegand S."/>
            <person name="Jogler M."/>
            <person name="Boedeker C."/>
            <person name="Pinto D."/>
            <person name="Vollmers J."/>
            <person name="Rivas-Marin E."/>
            <person name="Kohn T."/>
            <person name="Peeters S.H."/>
            <person name="Heuer A."/>
            <person name="Rast P."/>
            <person name="Oberbeckmann S."/>
            <person name="Bunk B."/>
            <person name="Jeske O."/>
            <person name="Meyerdierks A."/>
            <person name="Storesund J.E."/>
            <person name="Kallscheuer N."/>
            <person name="Luecker S."/>
            <person name="Lage O.M."/>
            <person name="Pohl T."/>
            <person name="Merkel B.J."/>
            <person name="Hornburger P."/>
            <person name="Mueller R.-W."/>
            <person name="Bruemmer F."/>
            <person name="Labrenz M."/>
            <person name="Spormann A.M."/>
            <person name="Op den Camp H."/>
            <person name="Overmann J."/>
            <person name="Amann R."/>
            <person name="Jetten M.S.M."/>
            <person name="Mascher T."/>
            <person name="Medema M.H."/>
            <person name="Devos D.P."/>
            <person name="Kaster A.-K."/>
            <person name="Ovreas L."/>
            <person name="Rohde M."/>
            <person name="Galperin M.Y."/>
            <person name="Jogler C."/>
        </authorList>
    </citation>
    <scope>NUCLEOTIDE SEQUENCE [LARGE SCALE GENOMIC DNA]</scope>
    <source>
        <strain evidence="4 5">HG66A1</strain>
    </source>
</reference>
<dbReference type="InterPro" id="IPR051911">
    <property type="entry name" value="SDR_oxidoreductase"/>
</dbReference>
<dbReference type="PROSITE" id="PS00061">
    <property type="entry name" value="ADH_SHORT"/>
    <property type="match status" value="1"/>
</dbReference>
<dbReference type="InterPro" id="IPR002347">
    <property type="entry name" value="SDR_fam"/>
</dbReference>
<organism evidence="4 5">
    <name type="scientific">Gimesia chilikensis</name>
    <dbReference type="NCBI Taxonomy" id="2605989"/>
    <lineage>
        <taxon>Bacteria</taxon>
        <taxon>Pseudomonadati</taxon>
        <taxon>Planctomycetota</taxon>
        <taxon>Planctomycetia</taxon>
        <taxon>Planctomycetales</taxon>
        <taxon>Planctomycetaceae</taxon>
        <taxon>Gimesia</taxon>
    </lineage>
</organism>
<dbReference type="AlphaFoldDB" id="A0A517PV12"/>
<dbReference type="PRINTS" id="PR00080">
    <property type="entry name" value="SDRFAMILY"/>
</dbReference>
<accession>A0A517PV12</accession>